<dbReference type="NCBIfam" id="NF047375">
    <property type="entry name" value="HeatShock_HspR"/>
    <property type="match status" value="1"/>
</dbReference>
<dbReference type="PROSITE" id="PS00552">
    <property type="entry name" value="HTH_MERR_1"/>
    <property type="match status" value="1"/>
</dbReference>
<dbReference type="Proteomes" id="UP000262325">
    <property type="component" value="Unassembled WGS sequence"/>
</dbReference>
<dbReference type="FunFam" id="1.10.1660.10:FF:000008">
    <property type="entry name" value="Heat shock transcriptional regulator"/>
    <property type="match status" value="1"/>
</dbReference>
<dbReference type="AlphaFoldDB" id="A0A3D5QC65"/>
<evidence type="ECO:0000313" key="3">
    <source>
        <dbReference type="EMBL" id="HCW92859.1"/>
    </source>
</evidence>
<dbReference type="SUPFAM" id="SSF46955">
    <property type="entry name" value="Putative DNA-binding domain"/>
    <property type="match status" value="1"/>
</dbReference>
<dbReference type="Gene3D" id="1.10.1660.10">
    <property type="match status" value="1"/>
</dbReference>
<dbReference type="PANTHER" id="PTHR30204">
    <property type="entry name" value="REDOX-CYCLING DRUG-SENSING TRANSCRIPTIONAL ACTIVATOR SOXR"/>
    <property type="match status" value="1"/>
</dbReference>
<proteinExistence type="predicted"/>
<dbReference type="Pfam" id="PF13411">
    <property type="entry name" value="MerR_1"/>
    <property type="match status" value="1"/>
</dbReference>
<comment type="caution">
    <text evidence="3">The sequence shown here is derived from an EMBL/GenBank/DDBJ whole genome shotgun (WGS) entry which is preliminary data.</text>
</comment>
<dbReference type="GO" id="GO:0003677">
    <property type="term" value="F:DNA binding"/>
    <property type="evidence" value="ECO:0007669"/>
    <property type="project" value="UniProtKB-KW"/>
</dbReference>
<feature type="domain" description="HTH merR-type" evidence="2">
    <location>
        <begin position="6"/>
        <end position="75"/>
    </location>
</feature>
<organism evidence="3 4">
    <name type="scientific">Flexistipes sinusarabici</name>
    <dbReference type="NCBI Taxonomy" id="2352"/>
    <lineage>
        <taxon>Bacteria</taxon>
        <taxon>Pseudomonadati</taxon>
        <taxon>Deferribacterota</taxon>
        <taxon>Deferribacteres</taxon>
        <taxon>Deferribacterales</taxon>
        <taxon>Flexistipitaceae</taxon>
        <taxon>Flexistipes</taxon>
    </lineage>
</organism>
<dbReference type="CDD" id="cd04766">
    <property type="entry name" value="HTH_HspR"/>
    <property type="match status" value="1"/>
</dbReference>
<dbReference type="GO" id="GO:0003700">
    <property type="term" value="F:DNA-binding transcription factor activity"/>
    <property type="evidence" value="ECO:0007669"/>
    <property type="project" value="InterPro"/>
</dbReference>
<reference evidence="3 4" key="1">
    <citation type="journal article" date="2018" name="Nat. Biotechnol.">
        <title>A standardized bacterial taxonomy based on genome phylogeny substantially revises the tree of life.</title>
        <authorList>
            <person name="Parks D.H."/>
            <person name="Chuvochina M."/>
            <person name="Waite D.W."/>
            <person name="Rinke C."/>
            <person name="Skarshewski A."/>
            <person name="Chaumeil P.A."/>
            <person name="Hugenholtz P."/>
        </authorList>
    </citation>
    <scope>NUCLEOTIDE SEQUENCE [LARGE SCALE GENOMIC DNA]</scope>
    <source>
        <strain evidence="3">UBA8672</strain>
    </source>
</reference>
<dbReference type="RefSeq" id="WP_273265684.1">
    <property type="nucleotide sequence ID" value="NZ_JAAZVV010000031.1"/>
</dbReference>
<dbReference type="PANTHER" id="PTHR30204:SF58">
    <property type="entry name" value="HTH-TYPE TRANSCRIPTIONAL REGULATOR YFMP"/>
    <property type="match status" value="1"/>
</dbReference>
<evidence type="ECO:0000313" key="4">
    <source>
        <dbReference type="Proteomes" id="UP000262325"/>
    </source>
</evidence>
<keyword evidence="1" id="KW-0238">DNA-binding</keyword>
<accession>A0A3D5QC65</accession>
<dbReference type="SMART" id="SM00422">
    <property type="entry name" value="HTH_MERR"/>
    <property type="match status" value="1"/>
</dbReference>
<dbReference type="InterPro" id="IPR000551">
    <property type="entry name" value="MerR-type_HTH_dom"/>
</dbReference>
<protein>
    <submittedName>
        <fullName evidence="3">MerR family transcriptional regulator</fullName>
    </submittedName>
</protein>
<sequence length="127" mass="14762">MKNRPLYMISVVAEILGIHPQTLRQYERLGLIKPSRTIGNTRLYSEEDIEQIKFILTLTKDLGVNLAGVEVVLNMKQQLEETQKQLDLLRDFIRKHADSFDMEQGDKGLVPLRNRDIIKIEVENEDE</sequence>
<gene>
    <name evidence="3" type="ORF">DHM44_04180</name>
</gene>
<evidence type="ECO:0000256" key="1">
    <source>
        <dbReference type="ARBA" id="ARBA00023125"/>
    </source>
</evidence>
<evidence type="ECO:0000259" key="2">
    <source>
        <dbReference type="PROSITE" id="PS50937"/>
    </source>
</evidence>
<dbReference type="PROSITE" id="PS50937">
    <property type="entry name" value="HTH_MERR_2"/>
    <property type="match status" value="1"/>
</dbReference>
<dbReference type="EMBL" id="DPPF01000086">
    <property type="protein sequence ID" value="HCW92859.1"/>
    <property type="molecule type" value="Genomic_DNA"/>
</dbReference>
<dbReference type="PRINTS" id="PR00040">
    <property type="entry name" value="HTHMERR"/>
</dbReference>
<dbReference type="InterPro" id="IPR009061">
    <property type="entry name" value="DNA-bd_dom_put_sf"/>
</dbReference>
<dbReference type="InterPro" id="IPR047057">
    <property type="entry name" value="MerR_fam"/>
</dbReference>
<name>A0A3D5QC65_FLESI</name>